<sequence length="795" mass="89783">MTLELPSDIPSTIPANTKIYKDDCMYSFDTPENNLLGLDIDLKTYRAYSRNKDFNYTKQNYDKTGNYLYLNIKKTLKPQEERNKLLYDDNGEKSPKIQKLEIKNVSDDDYYNTEISIYDIKDDKSYSRDELSDEFNKLIDSILSANSSATEDEIKQWEQEIVPCPHSIDVEQFETDNLDLTKCSQCDLRENLWICLHCGALGCGRQQYGSTLKGNGHALAHYELAQHPVAIKLGSLSADSESCDAYCYQCNDEVKVPHLAKKLHKFGIDLNTAVKTEKSLIELNIDQNLNWEFKLDGVNGERLEPVYGKGLTGLQNLGNSCYINSVLQALYTLNGYQEYFKDKKFPDINNPAIDLTSQLIKLYDGLHSGRYSVPGSLKGDDYQLGIKPSTFKNLIGENHPEFKTQRQQDAFEFLLYFLDKVDNELGLKLNEELKFLLGTKVVCANCSYGTLSNDLVDNISVPLEAEVIGKDEDGKKTYKEVELIDSFKKYTTKEDIEGYKCENCHQQPGLAIKSTGFKTFPSTLIVNVQRIQLENWAPVKVDVPITIPYNLDLSEFKAPVFETGEIESEQIQPESDNNKFVPNEEAMTTLLSMGFPEPRCIKSLYHTGNSNAEDAMNWIFAHMDDADIDDPFNPNDSHGGASTTTTTNDSGPSQDLIDNVAAMGFSTQLAKKALVLNNNDISAAVEWLFANPDDDGILEDNNQSGPVVNVKQEKSELITRLNADTQSNGKYELQSVICHKGTSPHTGHYVVFIKKLIDNEYKWVLFNDEKVVVCDDANLQDIKNNAYVYVFKKIE</sequence>
<dbReference type="GO" id="GO:0004843">
    <property type="term" value="F:cysteine-type deubiquitinase activity"/>
    <property type="evidence" value="ECO:0007669"/>
    <property type="project" value="UniProtKB-UniRule"/>
</dbReference>
<feature type="binding site" evidence="13">
    <location>
        <position position="183"/>
    </location>
    <ligand>
        <name>Zn(2+)</name>
        <dbReference type="ChEBI" id="CHEBI:29105"/>
    </ligand>
</feature>
<keyword evidence="5" id="KW-0677">Repeat</keyword>
<keyword evidence="6 14" id="KW-0863">Zinc-finger</keyword>
<keyword evidence="10 11" id="KW-0862">Zinc</keyword>
<gene>
    <name evidence="20" type="ORF">CAWG_03970</name>
</gene>
<evidence type="ECO:0000256" key="14">
    <source>
        <dbReference type="PROSITE-ProRule" id="PRU00502"/>
    </source>
</evidence>
<dbReference type="Gene3D" id="3.90.70.10">
    <property type="entry name" value="Cysteine proteinases"/>
    <property type="match status" value="1"/>
</dbReference>
<dbReference type="PROSITE" id="PS50235">
    <property type="entry name" value="USP_3"/>
    <property type="match status" value="1"/>
</dbReference>
<dbReference type="PROSITE" id="PS50271">
    <property type="entry name" value="ZF_UBP"/>
    <property type="match status" value="1"/>
</dbReference>
<keyword evidence="7 11" id="KW-0833">Ubl conjugation pathway</keyword>
<evidence type="ECO:0000256" key="3">
    <source>
        <dbReference type="ARBA" id="ARBA00022670"/>
    </source>
</evidence>
<feature type="active site" description="Proton acceptor" evidence="12">
    <location>
        <position position="748"/>
    </location>
</feature>
<dbReference type="InterPro" id="IPR028889">
    <property type="entry name" value="USP"/>
</dbReference>
<dbReference type="Pfam" id="PF02148">
    <property type="entry name" value="zf-UBP"/>
    <property type="match status" value="1"/>
</dbReference>
<feature type="binding site" evidence="13">
    <location>
        <position position="203"/>
    </location>
    <ligand>
        <name>Zn(2+)</name>
        <dbReference type="ChEBI" id="CHEBI:29105"/>
    </ligand>
</feature>
<dbReference type="InterPro" id="IPR001607">
    <property type="entry name" value="Znf_UBP"/>
</dbReference>
<dbReference type="VEuPathDB" id="FungiDB:CAWG_03970"/>
<feature type="binding site" evidence="13">
    <location>
        <position position="186"/>
    </location>
    <ligand>
        <name>Zn(2+)</name>
        <dbReference type="ChEBI" id="CHEBI:29105"/>
    </ligand>
</feature>
<accession>C4YJF7</accession>
<dbReference type="SUPFAM" id="SSF57850">
    <property type="entry name" value="RING/U-box"/>
    <property type="match status" value="1"/>
</dbReference>
<evidence type="ECO:0000256" key="16">
    <source>
        <dbReference type="SAM" id="MobiDB-lite"/>
    </source>
</evidence>
<dbReference type="InterPro" id="IPR015940">
    <property type="entry name" value="UBA"/>
</dbReference>
<organism evidence="20 21">
    <name type="scientific">Candida albicans (strain WO-1)</name>
    <name type="common">Yeast</name>
    <dbReference type="NCBI Taxonomy" id="294748"/>
    <lineage>
        <taxon>Eukaryota</taxon>
        <taxon>Fungi</taxon>
        <taxon>Dikarya</taxon>
        <taxon>Ascomycota</taxon>
        <taxon>Saccharomycotina</taxon>
        <taxon>Pichiomycetes</taxon>
        <taxon>Debaryomycetaceae</taxon>
        <taxon>Candida/Lodderomyces clade</taxon>
        <taxon>Candida</taxon>
    </lineage>
</organism>
<keyword evidence="9 11" id="KW-0788">Thiol protease</keyword>
<dbReference type="GO" id="GO:0005634">
    <property type="term" value="C:nucleus"/>
    <property type="evidence" value="ECO:0007669"/>
    <property type="project" value="TreeGrafter"/>
</dbReference>
<feature type="region of interest" description="Disordered" evidence="16">
    <location>
        <begin position="629"/>
        <end position="653"/>
    </location>
</feature>
<dbReference type="InterPro" id="IPR050164">
    <property type="entry name" value="Peptidase_C19"/>
</dbReference>
<dbReference type="InterPro" id="IPR009060">
    <property type="entry name" value="UBA-like_sf"/>
</dbReference>
<evidence type="ECO:0000256" key="12">
    <source>
        <dbReference type="PIRSR" id="PIRSR016308-1"/>
    </source>
</evidence>
<evidence type="ECO:0000313" key="21">
    <source>
        <dbReference type="Proteomes" id="UP000001429"/>
    </source>
</evidence>
<evidence type="ECO:0000256" key="9">
    <source>
        <dbReference type="ARBA" id="ARBA00022807"/>
    </source>
</evidence>
<dbReference type="Proteomes" id="UP000001429">
    <property type="component" value="Chromosome 2"/>
</dbReference>
<dbReference type="Gene3D" id="3.30.40.10">
    <property type="entry name" value="Zinc/RING finger domain, C3HC4 (zinc finger)"/>
    <property type="match status" value="2"/>
</dbReference>
<dbReference type="GO" id="GO:0016579">
    <property type="term" value="P:protein deubiquitination"/>
    <property type="evidence" value="ECO:0007669"/>
    <property type="project" value="InterPro"/>
</dbReference>
<evidence type="ECO:0000256" key="4">
    <source>
        <dbReference type="ARBA" id="ARBA00022723"/>
    </source>
</evidence>
<feature type="binding site" evidence="13">
    <location>
        <position position="217"/>
    </location>
    <ligand>
        <name>Zn(2+)</name>
        <dbReference type="ChEBI" id="CHEBI:29105"/>
    </ligand>
</feature>
<evidence type="ECO:0000256" key="10">
    <source>
        <dbReference type="ARBA" id="ARBA00022833"/>
    </source>
</evidence>
<evidence type="ECO:0000256" key="8">
    <source>
        <dbReference type="ARBA" id="ARBA00022801"/>
    </source>
</evidence>
<evidence type="ECO:0000256" key="13">
    <source>
        <dbReference type="PIRSR" id="PIRSR016308-3"/>
    </source>
</evidence>
<dbReference type="SMART" id="SM00290">
    <property type="entry name" value="ZnF_UBP"/>
    <property type="match status" value="1"/>
</dbReference>
<dbReference type="GO" id="GO:0005829">
    <property type="term" value="C:cytosol"/>
    <property type="evidence" value="ECO:0007669"/>
    <property type="project" value="TreeGrafter"/>
</dbReference>
<dbReference type="Pfam" id="PF00443">
    <property type="entry name" value="UCH"/>
    <property type="match status" value="1"/>
</dbReference>
<dbReference type="CDD" id="cd14385">
    <property type="entry name" value="UBA1_spUBP14_like"/>
    <property type="match status" value="1"/>
</dbReference>
<dbReference type="Gene3D" id="1.10.8.10">
    <property type="entry name" value="DNA helicase RuvA subunit, C-terminal domain"/>
    <property type="match status" value="2"/>
</dbReference>
<dbReference type="PaxDb" id="5476-C4YJF7"/>
<dbReference type="FunFam" id="1.10.8.10:FF:000118">
    <property type="entry name" value="Ubiquitin carboxyl-terminal hydrolase"/>
    <property type="match status" value="1"/>
</dbReference>
<dbReference type="HOGENOM" id="CLU_009884_1_0_1"/>
<evidence type="ECO:0000256" key="1">
    <source>
        <dbReference type="ARBA" id="ARBA00000707"/>
    </source>
</evidence>
<dbReference type="FunFam" id="3.30.40.10:FF:000396">
    <property type="entry name" value="Ubiquitin carboxyl-terminal hydrolase"/>
    <property type="match status" value="1"/>
</dbReference>
<dbReference type="Pfam" id="PF17807">
    <property type="entry name" value="zf-UBP_var"/>
    <property type="match status" value="1"/>
</dbReference>
<evidence type="ECO:0000256" key="6">
    <source>
        <dbReference type="ARBA" id="ARBA00022771"/>
    </source>
</evidence>
<dbReference type="SMART" id="SM00165">
    <property type="entry name" value="UBA"/>
    <property type="match status" value="2"/>
</dbReference>
<reference evidence="20 21" key="1">
    <citation type="journal article" date="2009" name="Nature">
        <title>Evolution of pathogenicity and sexual reproduction in eight Candida genomes.</title>
        <authorList>
            <person name="Butler G."/>
            <person name="Rasmussen M.D."/>
            <person name="Lin M.F."/>
            <person name="Santos M.A."/>
            <person name="Sakthikumar S."/>
            <person name="Munro C.A."/>
            <person name="Rheinbay E."/>
            <person name="Grabherr M."/>
            <person name="Forche A."/>
            <person name="Reedy J.L."/>
            <person name="Agrafioti I."/>
            <person name="Arnaud M.B."/>
            <person name="Bates S."/>
            <person name="Brown A.J."/>
            <person name="Brunke S."/>
            <person name="Costanzo M.C."/>
            <person name="Fitzpatrick D.A."/>
            <person name="de Groot P.W."/>
            <person name="Harris D."/>
            <person name="Hoyer L.L."/>
            <person name="Hube B."/>
            <person name="Klis F.M."/>
            <person name="Kodira C."/>
            <person name="Lennard N."/>
            <person name="Logue M.E."/>
            <person name="Martin R."/>
            <person name="Neiman A.M."/>
            <person name="Nikolaou E."/>
            <person name="Quail M.A."/>
            <person name="Quinn J."/>
            <person name="Santos M.C."/>
            <person name="Schmitzberger F.F."/>
            <person name="Sherlock G."/>
            <person name="Shah P."/>
            <person name="Silverstein K.A."/>
            <person name="Skrzypek M.S."/>
            <person name="Soll D."/>
            <person name="Staggs R."/>
            <person name="Stansfield I."/>
            <person name="Stumpf M.P."/>
            <person name="Sudbery P.E."/>
            <person name="Srikantha T."/>
            <person name="Zeng Q."/>
            <person name="Berman J."/>
            <person name="Berriman M."/>
            <person name="Heitman J."/>
            <person name="Gow N.A."/>
            <person name="Lorenz M.C."/>
            <person name="Birren B.W."/>
            <person name="Kellis M."/>
            <person name="Cuomo C.A."/>
        </authorList>
    </citation>
    <scope>NUCLEOTIDE SEQUENCE [LARGE SCALE GENOMIC DNA]</scope>
    <source>
        <strain evidence="20 21">WO-1</strain>
    </source>
</reference>
<feature type="domain" description="UBA" evidence="17">
    <location>
        <begin position="581"/>
        <end position="622"/>
    </location>
</feature>
<dbReference type="InterPro" id="IPR018200">
    <property type="entry name" value="USP_CS"/>
</dbReference>
<evidence type="ECO:0000256" key="11">
    <source>
        <dbReference type="PIRNR" id="PIRNR016308"/>
    </source>
</evidence>
<feature type="domain" description="UBP-type" evidence="19">
    <location>
        <begin position="162"/>
        <end position="270"/>
    </location>
</feature>
<dbReference type="GO" id="GO:0008270">
    <property type="term" value="F:zinc ion binding"/>
    <property type="evidence" value="ECO:0007669"/>
    <property type="project" value="UniProtKB-UniRule"/>
</dbReference>
<dbReference type="PROSITE" id="PS00973">
    <property type="entry name" value="USP_2"/>
    <property type="match status" value="1"/>
</dbReference>
<dbReference type="GO" id="GO:0006508">
    <property type="term" value="P:proteolysis"/>
    <property type="evidence" value="ECO:0007669"/>
    <property type="project" value="UniProtKB-KW"/>
</dbReference>
<dbReference type="InterPro" id="IPR013083">
    <property type="entry name" value="Znf_RING/FYVE/PHD"/>
</dbReference>
<dbReference type="PANTHER" id="PTHR24006">
    <property type="entry name" value="UBIQUITIN CARBOXYL-TERMINAL HYDROLASE"/>
    <property type="match status" value="1"/>
</dbReference>
<dbReference type="PROSITE" id="PS00972">
    <property type="entry name" value="USP_1"/>
    <property type="match status" value="1"/>
</dbReference>
<dbReference type="PANTHER" id="PTHR24006:SF664">
    <property type="entry name" value="UBIQUITIN CARBOXYL-TERMINAL HYDROLASE"/>
    <property type="match status" value="1"/>
</dbReference>
<evidence type="ECO:0000259" key="19">
    <source>
        <dbReference type="PROSITE" id="PS50271"/>
    </source>
</evidence>
<name>C4YJF7_CANAW</name>
<evidence type="ECO:0000256" key="7">
    <source>
        <dbReference type="ARBA" id="ARBA00022786"/>
    </source>
</evidence>
<dbReference type="CDD" id="cd14298">
    <property type="entry name" value="UBA2_scUBP14_like"/>
    <property type="match status" value="1"/>
</dbReference>
<dbReference type="OrthoDB" id="361536at2759"/>
<dbReference type="InterPro" id="IPR038765">
    <property type="entry name" value="Papain-like_cys_pep_sf"/>
</dbReference>
<dbReference type="AlphaFoldDB" id="C4YJF7"/>
<feature type="compositionally biased region" description="Polar residues" evidence="16">
    <location>
        <begin position="634"/>
        <end position="653"/>
    </location>
</feature>
<evidence type="ECO:0000256" key="5">
    <source>
        <dbReference type="ARBA" id="ARBA00022737"/>
    </source>
</evidence>
<evidence type="ECO:0000259" key="18">
    <source>
        <dbReference type="PROSITE" id="PS50235"/>
    </source>
</evidence>
<proteinExistence type="inferred from homology"/>
<evidence type="ECO:0000259" key="17">
    <source>
        <dbReference type="PROSITE" id="PS50030"/>
    </source>
</evidence>
<dbReference type="SUPFAM" id="SSF46934">
    <property type="entry name" value="UBA-like"/>
    <property type="match status" value="1"/>
</dbReference>
<keyword evidence="3 11" id="KW-0645">Protease</keyword>
<dbReference type="CDD" id="cd02658">
    <property type="entry name" value="Peptidase_C19B"/>
    <property type="match status" value="1"/>
</dbReference>
<dbReference type="PIRSF" id="PIRSF016308">
    <property type="entry name" value="UBP"/>
    <property type="match status" value="1"/>
</dbReference>
<dbReference type="InterPro" id="IPR001394">
    <property type="entry name" value="Peptidase_C19_UCH"/>
</dbReference>
<evidence type="ECO:0000256" key="15">
    <source>
        <dbReference type="RuleBase" id="RU366025"/>
    </source>
</evidence>
<feature type="domain" description="UBA" evidence="17">
    <location>
        <begin position="651"/>
        <end position="691"/>
    </location>
</feature>
<dbReference type="PROSITE" id="PS50030">
    <property type="entry name" value="UBA"/>
    <property type="match status" value="2"/>
</dbReference>
<keyword evidence="4 11" id="KW-0479">Metal-binding</keyword>
<feature type="domain" description="USP" evidence="18">
    <location>
        <begin position="312"/>
        <end position="794"/>
    </location>
</feature>
<dbReference type="InterPro" id="IPR016652">
    <property type="entry name" value="Ubiquitinyl_hydrolase"/>
</dbReference>
<dbReference type="OMA" id="FVPCEHT"/>
<protein>
    <recommendedName>
        <fullName evidence="11 15">Ubiquitin carboxyl-terminal hydrolase</fullName>
        <ecNumber evidence="11 15">3.4.19.12</ecNumber>
    </recommendedName>
</protein>
<dbReference type="SUPFAM" id="SSF54001">
    <property type="entry name" value="Cysteine proteinases"/>
    <property type="match status" value="1"/>
</dbReference>
<dbReference type="Pfam" id="PF00627">
    <property type="entry name" value="UBA"/>
    <property type="match status" value="2"/>
</dbReference>
<comment type="similarity">
    <text evidence="2 11 15">Belongs to the peptidase C19 family.</text>
</comment>
<keyword evidence="21" id="KW-1185">Reference proteome</keyword>
<dbReference type="EMBL" id="CH672350">
    <property type="protein sequence ID" value="EEQ45641.1"/>
    <property type="molecule type" value="Genomic_DNA"/>
</dbReference>
<dbReference type="EC" id="3.4.19.12" evidence="11 15"/>
<dbReference type="MEROPS" id="C19.A65"/>
<comment type="catalytic activity">
    <reaction evidence="1 11 15">
        <text>Thiol-dependent hydrolysis of ester, thioester, amide, peptide and isopeptide bonds formed by the C-terminal Gly of ubiquitin (a 76-residue protein attached to proteins as an intracellular targeting signal).</text>
        <dbReference type="EC" id="3.4.19.12"/>
    </reaction>
</comment>
<evidence type="ECO:0000256" key="2">
    <source>
        <dbReference type="ARBA" id="ARBA00009085"/>
    </source>
</evidence>
<keyword evidence="8 11" id="KW-0378">Hydrolase</keyword>
<dbReference type="InterPro" id="IPR033864">
    <property type="entry name" value="UBA2_scUBP14-like"/>
</dbReference>
<dbReference type="InterPro" id="IPR041432">
    <property type="entry name" value="UBP13_Znf-UBP_var"/>
</dbReference>
<feature type="active site" description="Nucleophile" evidence="12">
    <location>
        <position position="321"/>
    </location>
</feature>
<evidence type="ECO:0000313" key="20">
    <source>
        <dbReference type="EMBL" id="EEQ45641.1"/>
    </source>
</evidence>